<dbReference type="EMBL" id="CAJVOS010000082">
    <property type="protein sequence ID" value="CAG8260845.1"/>
    <property type="molecule type" value="Genomic_DNA"/>
</dbReference>
<protein>
    <recommendedName>
        <fullName evidence="2">Enoyl reductase (ER) domain-containing protein</fullName>
    </recommendedName>
</protein>
<evidence type="ECO:0000259" key="2">
    <source>
        <dbReference type="SMART" id="SM00829"/>
    </source>
</evidence>
<organism evidence="3 4">
    <name type="scientific">Penicillium olsonii</name>
    <dbReference type="NCBI Taxonomy" id="99116"/>
    <lineage>
        <taxon>Eukaryota</taxon>
        <taxon>Fungi</taxon>
        <taxon>Dikarya</taxon>
        <taxon>Ascomycota</taxon>
        <taxon>Pezizomycotina</taxon>
        <taxon>Eurotiomycetes</taxon>
        <taxon>Eurotiomycetidae</taxon>
        <taxon>Eurotiales</taxon>
        <taxon>Aspergillaceae</taxon>
        <taxon>Penicillium</taxon>
    </lineage>
</organism>
<accession>A0A9W4N5F7</accession>
<name>A0A9W4N5F7_PENOL</name>
<dbReference type="Pfam" id="PF08240">
    <property type="entry name" value="ADH_N"/>
    <property type="match status" value="1"/>
</dbReference>
<dbReference type="InterPro" id="IPR013149">
    <property type="entry name" value="ADH-like_C"/>
</dbReference>
<keyword evidence="4" id="KW-1185">Reference proteome</keyword>
<comment type="caution">
    <text evidence="3">The sequence shown here is derived from an EMBL/GenBank/DDBJ whole genome shotgun (WGS) entry which is preliminary data.</text>
</comment>
<dbReference type="SUPFAM" id="SSF51735">
    <property type="entry name" value="NAD(P)-binding Rossmann-fold domains"/>
    <property type="match status" value="1"/>
</dbReference>
<dbReference type="AlphaFoldDB" id="A0A9W4N5F7"/>
<dbReference type="InterPro" id="IPR052711">
    <property type="entry name" value="Zinc_ADH-like"/>
</dbReference>
<feature type="domain" description="Enoyl reductase (ER)" evidence="2">
    <location>
        <begin position="21"/>
        <end position="349"/>
    </location>
</feature>
<dbReference type="InterPro" id="IPR013154">
    <property type="entry name" value="ADH-like_N"/>
</dbReference>
<evidence type="ECO:0000256" key="1">
    <source>
        <dbReference type="SAM" id="MobiDB-lite"/>
    </source>
</evidence>
<dbReference type="OrthoDB" id="3509362at2759"/>
<dbReference type="PANTHER" id="PTHR45033">
    <property type="match status" value="1"/>
</dbReference>
<dbReference type="SMART" id="SM00829">
    <property type="entry name" value="PKS_ER"/>
    <property type="match status" value="1"/>
</dbReference>
<feature type="region of interest" description="Disordered" evidence="1">
    <location>
        <begin position="1"/>
        <end position="26"/>
    </location>
</feature>
<sequence>MYPLNFSTHGWQRHGTAPDDGSSALEWNENLPLPDLGPTNVLVKYHSRSMNYPEISIANGTFPWKCPDHVVVPGSDGAGEVISRGSSVTKFAIGDKVILQHYPGFRDGPAPASLQKVPGTHMDGTFCEHGVWDESHLLRMPEYLSYEEAATLPCSALTAWNCVLGPTPLRQGDFILTQGTGGVSLFAIQFAIKLGATVIATTSSEEKAAKLRSLGAHHVINYRDVPEWGSRARELASSKGGCQKVVEIGGPGTIGESFKCVARGGEINIVGFVTGVDYKESPNPLSPLLHPCTVRGIEVGNQIHFEGMMKFMEAWKIRPVLEERRFSLQDIKEAYKYFWSGKHFGKMVISNM</sequence>
<dbReference type="Pfam" id="PF00107">
    <property type="entry name" value="ADH_zinc_N"/>
    <property type="match status" value="1"/>
</dbReference>
<dbReference type="GO" id="GO:0016491">
    <property type="term" value="F:oxidoreductase activity"/>
    <property type="evidence" value="ECO:0007669"/>
    <property type="project" value="InterPro"/>
</dbReference>
<dbReference type="SUPFAM" id="SSF50129">
    <property type="entry name" value="GroES-like"/>
    <property type="match status" value="1"/>
</dbReference>
<dbReference type="CDD" id="cd08276">
    <property type="entry name" value="MDR7"/>
    <property type="match status" value="1"/>
</dbReference>
<dbReference type="InterPro" id="IPR020843">
    <property type="entry name" value="ER"/>
</dbReference>
<dbReference type="Proteomes" id="UP001153618">
    <property type="component" value="Unassembled WGS sequence"/>
</dbReference>
<feature type="compositionally biased region" description="Polar residues" evidence="1">
    <location>
        <begin position="1"/>
        <end position="10"/>
    </location>
</feature>
<dbReference type="InterPro" id="IPR011032">
    <property type="entry name" value="GroES-like_sf"/>
</dbReference>
<evidence type="ECO:0000313" key="3">
    <source>
        <dbReference type="EMBL" id="CAG8260845.1"/>
    </source>
</evidence>
<dbReference type="Gene3D" id="3.90.180.10">
    <property type="entry name" value="Medium-chain alcohol dehydrogenases, catalytic domain"/>
    <property type="match status" value="1"/>
</dbReference>
<reference evidence="3" key="1">
    <citation type="submission" date="2021-07" db="EMBL/GenBank/DDBJ databases">
        <authorList>
            <person name="Branca A.L. A."/>
        </authorList>
    </citation>
    <scope>NUCLEOTIDE SEQUENCE</scope>
</reference>
<proteinExistence type="predicted"/>
<evidence type="ECO:0000313" key="4">
    <source>
        <dbReference type="Proteomes" id="UP001153618"/>
    </source>
</evidence>
<gene>
    <name evidence="3" type="ORF">POLS_LOCUS8998</name>
</gene>
<dbReference type="InterPro" id="IPR036291">
    <property type="entry name" value="NAD(P)-bd_dom_sf"/>
</dbReference>
<dbReference type="Gene3D" id="3.40.50.720">
    <property type="entry name" value="NAD(P)-binding Rossmann-like Domain"/>
    <property type="match status" value="1"/>
</dbReference>
<dbReference type="PANTHER" id="PTHR45033:SF2">
    <property type="entry name" value="ZINC-TYPE ALCOHOL DEHYDROGENASE-LIKE PROTEIN C1773.06C"/>
    <property type="match status" value="1"/>
</dbReference>